<comment type="caution">
    <text evidence="5">The sequence shown here is derived from an EMBL/GenBank/DDBJ whole genome shotgun (WGS) entry which is preliminary data.</text>
</comment>
<dbReference type="Proteomes" id="UP000032142">
    <property type="component" value="Unassembled WGS sequence"/>
</dbReference>
<dbReference type="InterPro" id="IPR032698">
    <property type="entry name" value="SirB1_N"/>
</dbReference>
<keyword evidence="6" id="KW-1185">Reference proteome</keyword>
<dbReference type="AlphaFoldDB" id="A0A0B0N5D7"/>
<dbReference type="Pfam" id="PF04884">
    <property type="entry name" value="UVB_sens_prot"/>
    <property type="match status" value="1"/>
</dbReference>
<dbReference type="GO" id="GO:0032502">
    <property type="term" value="P:developmental process"/>
    <property type="evidence" value="ECO:0007669"/>
    <property type="project" value="TreeGrafter"/>
</dbReference>
<dbReference type="EMBL" id="JRRC01449125">
    <property type="protein sequence ID" value="KHG06331.1"/>
    <property type="molecule type" value="Genomic_DNA"/>
</dbReference>
<evidence type="ECO:0000259" key="4">
    <source>
        <dbReference type="Pfam" id="PF24160"/>
    </source>
</evidence>
<protein>
    <submittedName>
        <fullName evidence="5">Uncharacterized protein</fullName>
    </submittedName>
</protein>
<dbReference type="Pfam" id="PF24160">
    <property type="entry name" value="UVB_sens_C"/>
    <property type="match status" value="1"/>
</dbReference>
<evidence type="ECO:0000259" key="2">
    <source>
        <dbReference type="Pfam" id="PF04884"/>
    </source>
</evidence>
<feature type="domain" description="Protein root UVB sensitive/RUS" evidence="2">
    <location>
        <begin position="530"/>
        <end position="761"/>
    </location>
</feature>
<evidence type="ECO:0000313" key="5">
    <source>
        <dbReference type="EMBL" id="KHG06331.1"/>
    </source>
</evidence>
<dbReference type="PANTHER" id="PTHR12770">
    <property type="entry name" value="RUS1 FAMILY PROTEIN C16ORF58"/>
    <property type="match status" value="1"/>
</dbReference>
<organism evidence="5 6">
    <name type="scientific">Gossypium arboreum</name>
    <name type="common">Tree cotton</name>
    <name type="synonym">Gossypium nanking</name>
    <dbReference type="NCBI Taxonomy" id="29729"/>
    <lineage>
        <taxon>Eukaryota</taxon>
        <taxon>Viridiplantae</taxon>
        <taxon>Streptophyta</taxon>
        <taxon>Embryophyta</taxon>
        <taxon>Tracheophyta</taxon>
        <taxon>Spermatophyta</taxon>
        <taxon>Magnoliopsida</taxon>
        <taxon>eudicotyledons</taxon>
        <taxon>Gunneridae</taxon>
        <taxon>Pentapetalae</taxon>
        <taxon>rosids</taxon>
        <taxon>malvids</taxon>
        <taxon>Malvales</taxon>
        <taxon>Malvaceae</taxon>
        <taxon>Malvoideae</taxon>
        <taxon>Gossypium</taxon>
    </lineage>
</organism>
<gene>
    <name evidence="5" type="ORF">F383_08754</name>
</gene>
<sequence>MPAASMFSQTFAADHFFIRYDHHHHHDHKDLKRWRSRTTAAASAYPLFSNPKDSSSRHKFYQEALKTARGKFAQEISFQSEDKDVSLAKALLYVAAEDETFMVFNREMDACSFLNEGINVCPSSNAREWDSVEQMPLDGKTISEWMSELDAIAKEVEAELVSRDIGCHLVEVLQAVNLVLFELRGFKRSPVLVDSKHSYLHLVLSSGCGSAILLSIIYIEVCRRLGLTIVGSRVGEDFLIWPQTTYPEELFKVTSGHSLFTVVNGRCVEDPRSMASDLTGSSLLGLEIASNRDIVGIALANLIRFHWKRASRSNLGLMLTSPLRHAHNANEKPNKINKPNVPLLRPQDLKLAIMASERLLILQPHNWALRRDHGMMLYYNREYGKAVQELSICMAFAPEEEAELLEPFVEKLHLMRLESSWKSLGDTASVTGTHSVCSCGTFVVSYMKKRGTQSNYKLKWPCMEPLGYPNPTSYYLLGAELIVEEDDVVWEVRGSKWTKLIPNFSDDAFVVSNGISNLTKLLSLSTLWGQCRDLVMRLLLPEGFPDSVTSDYLDYSLWRGVQGVASQVSGVLATQALLYAVGLGKGAIPTAAAINWVLKDGIGYLSKIMLSKYGRHFDVNPKGWRLFADLLENAAFGLEILTPSFPHLFVLIGAIAGAGRSAATLIQAATRSCFYAGFAAQRNFAEVIAKGEAQGMISKSIGIGLGIALANCIGSSTSFALASFGVVTWIHMYCNLKSYQSIQLRTLNPYRASLVFSEYLLSGQAPSIKEVNAEEPLFPAVPFLNLLSANRELSVVLSSEAKQAASEIELRLQLGSKLSDIVSNKEDVLALFNLYKDEGYVLTEQEGKFCVVLKESCSPQDMLKSLFQVNYLYWLERNAGIESRGASNDCRQGGRLQISLEYVRREFNHVKIDSESVGWVTDGLIARPLPNRIRPVYATV</sequence>
<evidence type="ECO:0000313" key="6">
    <source>
        <dbReference type="Proteomes" id="UP000032142"/>
    </source>
</evidence>
<evidence type="ECO:0000256" key="1">
    <source>
        <dbReference type="ARBA" id="ARBA00007558"/>
    </source>
</evidence>
<comment type="similarity">
    <text evidence="1">Belongs to the RUS1 family.</text>
</comment>
<dbReference type="PANTHER" id="PTHR12770:SF22">
    <property type="entry name" value="PROTEIN ROOT UVB SENSITIVE 1, CHLOROPLASTIC"/>
    <property type="match status" value="1"/>
</dbReference>
<name>A0A0B0N5D7_GOSAR</name>
<dbReference type="Pfam" id="PF13369">
    <property type="entry name" value="Transglut_core2"/>
    <property type="match status" value="1"/>
</dbReference>
<feature type="domain" description="Protein SirB1 N-terminal" evidence="3">
    <location>
        <begin position="145"/>
        <end position="296"/>
    </location>
</feature>
<reference evidence="6" key="1">
    <citation type="submission" date="2014-09" db="EMBL/GenBank/DDBJ databases">
        <authorList>
            <person name="Mudge J."/>
            <person name="Ramaraj T."/>
            <person name="Lindquist I.E."/>
            <person name="Bharti A.K."/>
            <person name="Sundararajan A."/>
            <person name="Cameron C.T."/>
            <person name="Woodward J.E."/>
            <person name="May G.D."/>
            <person name="Brubaker C."/>
            <person name="Broadhvest J."/>
            <person name="Wilkins T.A."/>
        </authorList>
    </citation>
    <scope>NUCLEOTIDE SEQUENCE</scope>
    <source>
        <strain evidence="6">cv. AKA8401</strain>
    </source>
</reference>
<dbReference type="InterPro" id="IPR055412">
    <property type="entry name" value="UVB_sens_C"/>
</dbReference>
<dbReference type="InterPro" id="IPR054549">
    <property type="entry name" value="UVB_sens_RUS_dom"/>
</dbReference>
<dbReference type="GO" id="GO:0010224">
    <property type="term" value="P:response to UV-B"/>
    <property type="evidence" value="ECO:0007669"/>
    <property type="project" value="TreeGrafter"/>
</dbReference>
<dbReference type="InterPro" id="IPR006968">
    <property type="entry name" value="RUS_fam"/>
</dbReference>
<feature type="domain" description="Root UVB sensitive protein C-terminal" evidence="4">
    <location>
        <begin position="808"/>
        <end position="920"/>
    </location>
</feature>
<accession>A0A0B0N5D7</accession>
<evidence type="ECO:0000259" key="3">
    <source>
        <dbReference type="Pfam" id="PF13369"/>
    </source>
</evidence>
<proteinExistence type="inferred from homology"/>
<dbReference type="GO" id="GO:0009941">
    <property type="term" value="C:chloroplast envelope"/>
    <property type="evidence" value="ECO:0007669"/>
    <property type="project" value="TreeGrafter"/>
</dbReference>